<feature type="domain" description="SUI1" evidence="5">
    <location>
        <begin position="37"/>
        <end position="103"/>
    </location>
</feature>
<dbReference type="CDD" id="cd11567">
    <property type="entry name" value="YciH_like"/>
    <property type="match status" value="1"/>
</dbReference>
<organism evidence="6 7">
    <name type="scientific">Fibrella aquatilis</name>
    <dbReference type="NCBI Taxonomy" id="2817059"/>
    <lineage>
        <taxon>Bacteria</taxon>
        <taxon>Pseudomonadati</taxon>
        <taxon>Bacteroidota</taxon>
        <taxon>Cytophagia</taxon>
        <taxon>Cytophagales</taxon>
        <taxon>Spirosomataceae</taxon>
        <taxon>Fibrella</taxon>
    </lineage>
</organism>
<name>A0A939G6Q5_9BACT</name>
<keyword evidence="6" id="KW-0396">Initiation factor</keyword>
<dbReference type="RefSeq" id="WP_207336189.1">
    <property type="nucleotide sequence ID" value="NZ_JAFMYU010000011.1"/>
</dbReference>
<dbReference type="GO" id="GO:0006417">
    <property type="term" value="P:regulation of translation"/>
    <property type="evidence" value="ECO:0007669"/>
    <property type="project" value="UniProtKB-KW"/>
</dbReference>
<dbReference type="Gene3D" id="3.30.780.10">
    <property type="entry name" value="SUI1-like domain"/>
    <property type="match status" value="1"/>
</dbReference>
<comment type="caution">
    <text evidence="6">The sequence shown here is derived from an EMBL/GenBank/DDBJ whole genome shotgun (WGS) entry which is preliminary data.</text>
</comment>
<feature type="region of interest" description="Disordered" evidence="4">
    <location>
        <begin position="1"/>
        <end position="30"/>
    </location>
</feature>
<evidence type="ECO:0000256" key="4">
    <source>
        <dbReference type="SAM" id="MobiDB-lite"/>
    </source>
</evidence>
<keyword evidence="7" id="KW-1185">Reference proteome</keyword>
<dbReference type="Proteomes" id="UP000664795">
    <property type="component" value="Unassembled WGS sequence"/>
</dbReference>
<dbReference type="InterPro" id="IPR050318">
    <property type="entry name" value="DENR/SUI1_TIF"/>
</dbReference>
<evidence type="ECO:0000259" key="5">
    <source>
        <dbReference type="PROSITE" id="PS50296"/>
    </source>
</evidence>
<accession>A0A939G6Q5</accession>
<comment type="similarity">
    <text evidence="1">Belongs to the SUI1 family.</text>
</comment>
<dbReference type="GO" id="GO:0002188">
    <property type="term" value="P:translation reinitiation"/>
    <property type="evidence" value="ECO:0007669"/>
    <property type="project" value="TreeGrafter"/>
</dbReference>
<dbReference type="PANTHER" id="PTHR12789">
    <property type="entry name" value="DENSITY-REGULATED PROTEIN HOMOLOG"/>
    <property type="match status" value="1"/>
</dbReference>
<dbReference type="InterPro" id="IPR036877">
    <property type="entry name" value="SUI1_dom_sf"/>
</dbReference>
<gene>
    <name evidence="6" type="ORF">J2I48_14495</name>
</gene>
<dbReference type="PIRSF" id="PIRSF037511">
    <property type="entry name" value="Transl_init_SUI1_pro"/>
    <property type="match status" value="1"/>
</dbReference>
<dbReference type="Pfam" id="PF01253">
    <property type="entry name" value="SUI1"/>
    <property type="match status" value="1"/>
</dbReference>
<keyword evidence="3" id="KW-0648">Protein biosynthesis</keyword>
<evidence type="ECO:0000256" key="1">
    <source>
        <dbReference type="ARBA" id="ARBA00005422"/>
    </source>
</evidence>
<sequence length="111" mass="12016">MSKKNYTGIVYSTNPDHEYQSDNEPEADTLAPQQQQLKVWLDRRGGGKVMTAVRGFVGTEADLAELGKALKNTCGTGGTVKDGEIQIQGDHRDKILTYLTGKKYGAKKAGG</sequence>
<dbReference type="InterPro" id="IPR005872">
    <property type="entry name" value="SUI1_arc_bac"/>
</dbReference>
<reference evidence="6 7" key="1">
    <citation type="submission" date="2021-03" db="EMBL/GenBank/DDBJ databases">
        <title>Fibrella sp. HMF5036 genome sequencing and assembly.</title>
        <authorList>
            <person name="Kang H."/>
            <person name="Kim H."/>
            <person name="Bae S."/>
            <person name="Joh K."/>
        </authorList>
    </citation>
    <scope>NUCLEOTIDE SEQUENCE [LARGE SCALE GENOMIC DNA]</scope>
    <source>
        <strain evidence="6 7">HMF5036</strain>
    </source>
</reference>
<evidence type="ECO:0000313" key="6">
    <source>
        <dbReference type="EMBL" id="MBO0932218.1"/>
    </source>
</evidence>
<dbReference type="AlphaFoldDB" id="A0A939G6Q5"/>
<dbReference type="GO" id="GO:0001731">
    <property type="term" value="P:formation of translation preinitiation complex"/>
    <property type="evidence" value="ECO:0007669"/>
    <property type="project" value="TreeGrafter"/>
</dbReference>
<evidence type="ECO:0000313" key="7">
    <source>
        <dbReference type="Proteomes" id="UP000664795"/>
    </source>
</evidence>
<dbReference type="PANTHER" id="PTHR12789:SF0">
    <property type="entry name" value="DENSITY-REGULATED PROTEIN"/>
    <property type="match status" value="1"/>
</dbReference>
<dbReference type="GO" id="GO:0003743">
    <property type="term" value="F:translation initiation factor activity"/>
    <property type="evidence" value="ECO:0007669"/>
    <property type="project" value="UniProtKB-KW"/>
</dbReference>
<dbReference type="SUPFAM" id="SSF55159">
    <property type="entry name" value="eIF1-like"/>
    <property type="match status" value="1"/>
</dbReference>
<dbReference type="InterPro" id="IPR001950">
    <property type="entry name" value="SUI1"/>
</dbReference>
<dbReference type="EMBL" id="JAFMYU010000011">
    <property type="protein sequence ID" value="MBO0932218.1"/>
    <property type="molecule type" value="Genomic_DNA"/>
</dbReference>
<dbReference type="PROSITE" id="PS50296">
    <property type="entry name" value="SUI1"/>
    <property type="match status" value="1"/>
</dbReference>
<dbReference type="GO" id="GO:0003729">
    <property type="term" value="F:mRNA binding"/>
    <property type="evidence" value="ECO:0007669"/>
    <property type="project" value="TreeGrafter"/>
</dbReference>
<protein>
    <submittedName>
        <fullName evidence="6">Translation initiation factor</fullName>
    </submittedName>
</protein>
<proteinExistence type="inferred from homology"/>
<evidence type="ECO:0000256" key="3">
    <source>
        <dbReference type="ARBA" id="ARBA00022917"/>
    </source>
</evidence>
<evidence type="ECO:0000256" key="2">
    <source>
        <dbReference type="ARBA" id="ARBA00022845"/>
    </source>
</evidence>
<keyword evidence="2" id="KW-0810">Translation regulation</keyword>